<accession>A0A414I0R7</accession>
<dbReference type="RefSeq" id="WP_118083528.1">
    <property type="nucleotide sequence ID" value="NZ_QSJS01000003.1"/>
</dbReference>
<dbReference type="Gene3D" id="1.10.260.40">
    <property type="entry name" value="lambda repressor-like DNA-binding domains"/>
    <property type="match status" value="1"/>
</dbReference>
<proteinExistence type="predicted"/>
<sequence length="222" mass="25627">MENRYKIIREDYEFKKDGHRMTQKELATIFKKRGYASLTHEAIRKIETNNRTVYKHEMQGYIEVFNTTSDYLLGFSDEPSRDMNKINAGNVTGLNGAAIETLSKMRAGNDTDAFFETLNYLIGKDFTLFTELIDAIRLYFDESYNTPMLVTKEQFEPINNIDNTICDIGNSINIGKYDKKLCNNTGGYRVIGLPVSLVRESYSMYTVQHILEELKNKKESDT</sequence>
<gene>
    <name evidence="1" type="ORF">DW775_03240</name>
</gene>
<dbReference type="EMBL" id="QSJS01000003">
    <property type="protein sequence ID" value="RHD96905.1"/>
    <property type="molecule type" value="Genomic_DNA"/>
</dbReference>
<evidence type="ECO:0000313" key="1">
    <source>
        <dbReference type="EMBL" id="RHD96905.1"/>
    </source>
</evidence>
<comment type="caution">
    <text evidence="1">The sequence shown here is derived from an EMBL/GenBank/DDBJ whole genome shotgun (WGS) entry which is preliminary data.</text>
</comment>
<dbReference type="GO" id="GO:0003677">
    <property type="term" value="F:DNA binding"/>
    <property type="evidence" value="ECO:0007669"/>
    <property type="project" value="InterPro"/>
</dbReference>
<protein>
    <submittedName>
        <fullName evidence="1">Uncharacterized protein</fullName>
    </submittedName>
</protein>
<reference evidence="1 2" key="1">
    <citation type="submission" date="2018-08" db="EMBL/GenBank/DDBJ databases">
        <title>A genome reference for cultivated species of the human gut microbiota.</title>
        <authorList>
            <person name="Zou Y."/>
            <person name="Xue W."/>
            <person name="Luo G."/>
        </authorList>
    </citation>
    <scope>NUCLEOTIDE SEQUENCE [LARGE SCALE GENOMIC DNA]</scope>
    <source>
        <strain evidence="1 2">AM30-13AC</strain>
    </source>
</reference>
<dbReference type="InterPro" id="IPR010982">
    <property type="entry name" value="Lambda_DNA-bd_dom_sf"/>
</dbReference>
<dbReference type="Proteomes" id="UP000284835">
    <property type="component" value="Unassembled WGS sequence"/>
</dbReference>
<evidence type="ECO:0000313" key="2">
    <source>
        <dbReference type="Proteomes" id="UP000284835"/>
    </source>
</evidence>
<organism evidence="1 2">
    <name type="scientific">Agathobacter rectalis</name>
    <dbReference type="NCBI Taxonomy" id="39491"/>
    <lineage>
        <taxon>Bacteria</taxon>
        <taxon>Bacillati</taxon>
        <taxon>Bacillota</taxon>
        <taxon>Clostridia</taxon>
        <taxon>Lachnospirales</taxon>
        <taxon>Lachnospiraceae</taxon>
        <taxon>Agathobacter</taxon>
    </lineage>
</organism>
<name>A0A414I0R7_9FIRM</name>
<dbReference type="AlphaFoldDB" id="A0A414I0R7"/>